<dbReference type="OrthoDB" id="7430131at2759"/>
<keyword evidence="2" id="KW-1185">Reference proteome</keyword>
<evidence type="ECO:0000313" key="2">
    <source>
        <dbReference type="Proteomes" id="UP000691718"/>
    </source>
</evidence>
<gene>
    <name evidence="1" type="ORF">PAPOLLO_LOCUS25035</name>
</gene>
<dbReference type="EMBL" id="CAJQZP010001492">
    <property type="protein sequence ID" value="CAG5051359.1"/>
    <property type="molecule type" value="Genomic_DNA"/>
</dbReference>
<comment type="caution">
    <text evidence="1">The sequence shown here is derived from an EMBL/GenBank/DDBJ whole genome shotgun (WGS) entry which is preliminary data.</text>
</comment>
<dbReference type="AlphaFoldDB" id="A0A8S3Y8G4"/>
<dbReference type="Proteomes" id="UP000691718">
    <property type="component" value="Unassembled WGS sequence"/>
</dbReference>
<proteinExistence type="predicted"/>
<name>A0A8S3Y8G4_PARAO</name>
<protein>
    <submittedName>
        <fullName evidence="1">(apollo) hypothetical protein</fullName>
    </submittedName>
</protein>
<sequence>MKKWSQTRTITAVAVVMSVKKSVAGQSPSLKCPRRHPSRLKLKLLFVRRLYKESVFIHRHKIRKVCSLQLLGKPSQEISSAETSEEIFGQKIPMEVSERWGKILTEGLTKEQKKNMLTKTLIPENFYSTRSSPRRNHES</sequence>
<organism evidence="1 2">
    <name type="scientific">Parnassius apollo</name>
    <name type="common">Apollo butterfly</name>
    <name type="synonym">Papilio apollo</name>
    <dbReference type="NCBI Taxonomy" id="110799"/>
    <lineage>
        <taxon>Eukaryota</taxon>
        <taxon>Metazoa</taxon>
        <taxon>Ecdysozoa</taxon>
        <taxon>Arthropoda</taxon>
        <taxon>Hexapoda</taxon>
        <taxon>Insecta</taxon>
        <taxon>Pterygota</taxon>
        <taxon>Neoptera</taxon>
        <taxon>Endopterygota</taxon>
        <taxon>Lepidoptera</taxon>
        <taxon>Glossata</taxon>
        <taxon>Ditrysia</taxon>
        <taxon>Papilionoidea</taxon>
        <taxon>Papilionidae</taxon>
        <taxon>Parnassiinae</taxon>
        <taxon>Parnassini</taxon>
        <taxon>Parnassius</taxon>
        <taxon>Parnassius</taxon>
    </lineage>
</organism>
<reference evidence="1" key="1">
    <citation type="submission" date="2021-04" db="EMBL/GenBank/DDBJ databases">
        <authorList>
            <person name="Tunstrom K."/>
        </authorList>
    </citation>
    <scope>NUCLEOTIDE SEQUENCE</scope>
</reference>
<evidence type="ECO:0000313" key="1">
    <source>
        <dbReference type="EMBL" id="CAG5051359.1"/>
    </source>
</evidence>
<accession>A0A8S3Y8G4</accession>